<organism evidence="1 2">
    <name type="scientific">Desulfonema ishimotonii</name>
    <dbReference type="NCBI Taxonomy" id="45657"/>
    <lineage>
        <taxon>Bacteria</taxon>
        <taxon>Pseudomonadati</taxon>
        <taxon>Thermodesulfobacteriota</taxon>
        <taxon>Desulfobacteria</taxon>
        <taxon>Desulfobacterales</taxon>
        <taxon>Desulfococcaceae</taxon>
        <taxon>Desulfonema</taxon>
    </lineage>
</organism>
<dbReference type="EMBL" id="BEXT01000001">
    <property type="protein sequence ID" value="GBC60917.1"/>
    <property type="molecule type" value="Genomic_DNA"/>
</dbReference>
<dbReference type="Proteomes" id="UP000288096">
    <property type="component" value="Unassembled WGS sequence"/>
</dbReference>
<name>A0A401FVB1_9BACT</name>
<gene>
    <name evidence="1" type="ORF">DENIS_1877</name>
</gene>
<reference evidence="2" key="1">
    <citation type="submission" date="2017-11" db="EMBL/GenBank/DDBJ databases">
        <authorList>
            <person name="Watanabe M."/>
            <person name="Kojima H."/>
        </authorList>
    </citation>
    <scope>NUCLEOTIDE SEQUENCE [LARGE SCALE GENOMIC DNA]</scope>
    <source>
        <strain evidence="2">Tokyo 01</strain>
    </source>
</reference>
<sequence length="105" mass="11441">MVGHRCLITHGSEHLAREYGKSFSGKSEGTALKVTKIGNKVFLGMNAILLSGILIGERAVPDPGTMISREVPSWIVAAGSPMRFVKKYDPVLRKWVVYKGESGIL</sequence>
<dbReference type="Gene3D" id="2.160.10.10">
    <property type="entry name" value="Hexapeptide repeat proteins"/>
    <property type="match status" value="1"/>
</dbReference>
<dbReference type="SUPFAM" id="SSF51161">
    <property type="entry name" value="Trimeric LpxA-like enzymes"/>
    <property type="match status" value="1"/>
</dbReference>
<keyword evidence="1" id="KW-0808">Transferase</keyword>
<dbReference type="AlphaFoldDB" id="A0A401FVB1"/>
<dbReference type="GO" id="GO:0016740">
    <property type="term" value="F:transferase activity"/>
    <property type="evidence" value="ECO:0007669"/>
    <property type="project" value="UniProtKB-KW"/>
</dbReference>
<comment type="caution">
    <text evidence="1">The sequence shown here is derived from an EMBL/GenBank/DDBJ whole genome shotgun (WGS) entry which is preliminary data.</text>
</comment>
<accession>A0A401FVB1</accession>
<dbReference type="InterPro" id="IPR011004">
    <property type="entry name" value="Trimer_LpxA-like_sf"/>
</dbReference>
<evidence type="ECO:0000313" key="1">
    <source>
        <dbReference type="EMBL" id="GBC60917.1"/>
    </source>
</evidence>
<evidence type="ECO:0000313" key="2">
    <source>
        <dbReference type="Proteomes" id="UP000288096"/>
    </source>
</evidence>
<reference evidence="2" key="2">
    <citation type="submission" date="2019-01" db="EMBL/GenBank/DDBJ databases">
        <title>Genome sequence of Desulfonema ishimotonii strain Tokyo 01.</title>
        <authorList>
            <person name="Fukui M."/>
        </authorList>
    </citation>
    <scope>NUCLEOTIDE SEQUENCE [LARGE SCALE GENOMIC DNA]</scope>
    <source>
        <strain evidence="2">Tokyo 01</strain>
    </source>
</reference>
<proteinExistence type="predicted"/>
<protein>
    <submittedName>
        <fullName evidence="1">Acetyltransferase</fullName>
    </submittedName>
</protein>
<keyword evidence="2" id="KW-1185">Reference proteome</keyword>